<name>A0AAV2T3T8_CALDB</name>
<accession>A0AAV2T3T8</accession>
<dbReference type="EMBL" id="CAXLJL010000115">
    <property type="protein sequence ID" value="CAL5132117.1"/>
    <property type="molecule type" value="Genomic_DNA"/>
</dbReference>
<evidence type="ECO:0000313" key="2">
    <source>
        <dbReference type="EMBL" id="CAL5132117.1"/>
    </source>
</evidence>
<dbReference type="AlphaFoldDB" id="A0AAV2T3T8"/>
<evidence type="ECO:0000313" key="3">
    <source>
        <dbReference type="Proteomes" id="UP001497525"/>
    </source>
</evidence>
<feature type="transmembrane region" description="Helical" evidence="1">
    <location>
        <begin position="26"/>
        <end position="50"/>
    </location>
</feature>
<dbReference type="Proteomes" id="UP001497525">
    <property type="component" value="Unassembled WGS sequence"/>
</dbReference>
<keyword evidence="1" id="KW-1133">Transmembrane helix</keyword>
<keyword evidence="1" id="KW-0472">Membrane</keyword>
<sequence length="122" mass="13647">MKSELLKNDPLAYHEREEQKPTVQQTFISAVITSVLAILLIVTGMVLKIIYGNSLYFPDQYYWVAVLALVFIAVGVPLGVTAACLINVICRVRSHIAYTEAKKREKESHVADAYVVERPPKA</sequence>
<keyword evidence="1" id="KW-0812">Transmembrane</keyword>
<gene>
    <name evidence="2" type="ORF">CDAUBV1_LOCUS4627</name>
</gene>
<reference evidence="2" key="1">
    <citation type="submission" date="2024-06" db="EMBL/GenBank/DDBJ databases">
        <authorList>
            <person name="Liu X."/>
            <person name="Lenzi L."/>
            <person name="Haldenby T S."/>
            <person name="Uol C."/>
        </authorList>
    </citation>
    <scope>NUCLEOTIDE SEQUENCE</scope>
</reference>
<protein>
    <submittedName>
        <fullName evidence="2">Uncharacterized protein</fullName>
    </submittedName>
</protein>
<organism evidence="2 3">
    <name type="scientific">Calicophoron daubneyi</name>
    <name type="common">Rumen fluke</name>
    <name type="synonym">Paramphistomum daubneyi</name>
    <dbReference type="NCBI Taxonomy" id="300641"/>
    <lineage>
        <taxon>Eukaryota</taxon>
        <taxon>Metazoa</taxon>
        <taxon>Spiralia</taxon>
        <taxon>Lophotrochozoa</taxon>
        <taxon>Platyhelminthes</taxon>
        <taxon>Trematoda</taxon>
        <taxon>Digenea</taxon>
        <taxon>Plagiorchiida</taxon>
        <taxon>Pronocephalata</taxon>
        <taxon>Paramphistomoidea</taxon>
        <taxon>Paramphistomidae</taxon>
        <taxon>Calicophoron</taxon>
    </lineage>
</organism>
<comment type="caution">
    <text evidence="2">The sequence shown here is derived from an EMBL/GenBank/DDBJ whole genome shotgun (WGS) entry which is preliminary data.</text>
</comment>
<proteinExistence type="predicted"/>
<evidence type="ECO:0000256" key="1">
    <source>
        <dbReference type="SAM" id="Phobius"/>
    </source>
</evidence>
<feature type="transmembrane region" description="Helical" evidence="1">
    <location>
        <begin position="62"/>
        <end position="89"/>
    </location>
</feature>